<keyword evidence="2" id="KW-1185">Reference proteome</keyword>
<evidence type="ECO:0000313" key="2">
    <source>
        <dbReference type="Proteomes" id="UP000599109"/>
    </source>
</evidence>
<dbReference type="Pfam" id="PF08748">
    <property type="entry name" value="Phage_TAC_4"/>
    <property type="match status" value="1"/>
</dbReference>
<gene>
    <name evidence="1" type="ORF">JJ685_05170</name>
</gene>
<dbReference type="Proteomes" id="UP000599109">
    <property type="component" value="Unassembled WGS sequence"/>
</dbReference>
<dbReference type="EMBL" id="JAEQNE010000001">
    <property type="protein sequence ID" value="MBL0390528.1"/>
    <property type="molecule type" value="Genomic_DNA"/>
</dbReference>
<sequence length="128" mass="14161">MAKIKLGARPKSFKRTVKFPMLEGGEGAIEVSFKYRTRSEFGAFLDEVMAAGKARAQEQPSEDLSVEELHKRTAAANTDYILQIADGWNLDEEFSHANVLQLCDELPGAANAVMEIYRVAINEGRLGN</sequence>
<evidence type="ECO:0000313" key="1">
    <source>
        <dbReference type="EMBL" id="MBL0390528.1"/>
    </source>
</evidence>
<name>A0A937CSI2_9BURK</name>
<dbReference type="AlphaFoldDB" id="A0A937CSI2"/>
<reference evidence="1 2" key="1">
    <citation type="journal article" date="2017" name="Int. J. Syst. Evol. Microbiol.">
        <title>Ramlibacter monticola sp. nov., isolated from forest soil.</title>
        <authorList>
            <person name="Chaudhary D.K."/>
            <person name="Kim J."/>
        </authorList>
    </citation>
    <scope>NUCLEOTIDE SEQUENCE [LARGE SCALE GENOMIC DNA]</scope>
    <source>
        <strain evidence="1 2">KACC 19175</strain>
    </source>
</reference>
<dbReference type="RefSeq" id="WP_201673123.1">
    <property type="nucleotide sequence ID" value="NZ_JAEQNE010000001.1"/>
</dbReference>
<dbReference type="InterPro" id="IPR014859">
    <property type="entry name" value="Phage_TAC_4"/>
</dbReference>
<accession>A0A937CSI2</accession>
<protein>
    <recommendedName>
        <fullName evidence="3">Tail assembly chaperone</fullName>
    </recommendedName>
</protein>
<evidence type="ECO:0008006" key="3">
    <source>
        <dbReference type="Google" id="ProtNLM"/>
    </source>
</evidence>
<proteinExistence type="predicted"/>
<comment type="caution">
    <text evidence="1">The sequence shown here is derived from an EMBL/GenBank/DDBJ whole genome shotgun (WGS) entry which is preliminary data.</text>
</comment>
<organism evidence="1 2">
    <name type="scientific">Ramlibacter monticola</name>
    <dbReference type="NCBI Taxonomy" id="1926872"/>
    <lineage>
        <taxon>Bacteria</taxon>
        <taxon>Pseudomonadati</taxon>
        <taxon>Pseudomonadota</taxon>
        <taxon>Betaproteobacteria</taxon>
        <taxon>Burkholderiales</taxon>
        <taxon>Comamonadaceae</taxon>
        <taxon>Ramlibacter</taxon>
    </lineage>
</organism>